<gene>
    <name evidence="20" type="ORF">QYE76_040095</name>
</gene>
<dbReference type="Gene3D" id="3.10.10.10">
    <property type="entry name" value="HIV Type 1 Reverse Transcriptase, subunit A, domain 1"/>
    <property type="match status" value="1"/>
</dbReference>
<dbReference type="InterPro" id="IPR050951">
    <property type="entry name" value="Retrovirus_Pol_polyprotein"/>
</dbReference>
<dbReference type="CDD" id="cd00303">
    <property type="entry name" value="retropepsin_like"/>
    <property type="match status" value="1"/>
</dbReference>
<evidence type="ECO:0000256" key="11">
    <source>
        <dbReference type="ARBA" id="ARBA00022918"/>
    </source>
</evidence>
<sequence length="1676" mass="189361">MEQVQADVSELRKQSEETNSTIKLLNDTLQGLSRWMPTVDTTIRTLQQSIDVVGARVAALESAPPALPLVNTTRPNWHGKDISNQGTAPGASSAQVAALDKGNAALWLQTYEAEHDIDSWEELCVAIHGKFGKDKHHRYLEALERCRQTDTVEKYYQKFENIRHKVLIYNKHYDEAFFVTKFVGGLKKDIRCAIRLHNPRSVDAALVLAEKQEEMNEEMKSYSSKSYRHEYRSNFSRTGFPGKGILSQSADSSKSNEEKQKSGKQRDDKFQSLRAQRRARGECFTCGDKYQPGHKCNKTVPLNVVEELLAALQLEEFSTDEDKENSSEDEILMHISPGAMAGVQSNKSMRLQGWCGGKQVLMLIDSGSAGSFINSATVKQLGLKTAKIPAVTVTVADGGRTKVNQAVHDLSWDCQGHSFCTSFRVFDVPTYDMILGMDWLESLPPMWVDWTRKTLRYRVNGKRVILRGIKHNTKTCEPISLSELQQLAEDRALEQIVQLNAVETETEMPSEIARVLHDHAVCFLTPKGLPPHRTYDHRITLLPGVQPVNVKPYRYSPQQKDEIERQIKDMLLQGIIRASQSPFASPVLLVRKKDGTWRFCVDYRHLNAVTVKDRYPMPVVDELLDELAGAQFFTKLDLRSGYHQIRLVEEDEHKTAFRTHSGHYEFRVMPFGLTCAPATFQAAMNKIFASMIRKCVLVFVDDILIYSHTLQAHIEHLDEVFKLLEQNQLFVKKSKCSFAQRSLEYLGHIISAEGVSTDPAKIEAVQRWPRPSNVKQLRGFLGLAGYYRKFIRYFGVLCRPLTQLLKKNALFCWTPSVDEAFVAVNQALVQAPVLALPDFSKEFVLETDACASGVGAVLMQQSHPLAFLSKALGPKNQALSIYDKECLAILMAIEKWKAYLQHRPFTIHTDQRSLIHLGDHKFNTLIQQKAFFRLMGLQYKIVYKKGISNRAADALSHRPQQMSAYSVSVARPRWVETVIEGYQKDDRALELLTELSVQGFNDQGYSLQDGIIRFKGRVWLGNNVEAHTAVLLALHSSGLGGHSGTLATYQRIKQVFFWPGMKNDVVKYVQACTVCQQAKSEHVKLPGRLQPLPIPPSAWHTISMDFIEGLPSSNKFDTILVIIDKLTKFAHFIPLKHPFTAASIAQVFMDGVYRYHGMPQVLISDRDKIFTSSFWRNLFRLADTTLNLSSSYHPQTDGQTERLNQCLETYLRCLVHAKPDQWAKWLPQAEYWYNTAFHSALGRSPFEVLYGRKPRHFAIDNESLPGHTDVEAWLKERADMLPLIKQHLERARKRMTAQADKNRSEREFAVGDRVYLRLQPYVQTSVAARSSQKLGFRFFGPYLVLQRVGRVAYHLQLPPTARIHPVVHVSQLKRAVKPTDEVSSSLPVAITRMQMDGREGEKSACFEPGFSSGTCAVPDEKKHRVEEVSQLMGDLKMNLIDAPVDGTDDGPFIDEGPAPEIIQPTEGGRGPSTQLCVEVDAEIITWSGSLKTTQPMHLWMVGTSMFRAEAMGNENSAPPAAGAWPDLQHKKRNATAELGRDRRGDETPVPLLKWIKNDPDEAAVKTMVPPPSSQNLLKHKATGQLGGTLFNGYLHQNYRFPCRDDTPLGDSVQVSESTEYAHVLRERTLSMLLPWNNGRVETTIESVLFNRLPTPWSTPKTYRMGRWSSDGNAGEH</sequence>
<dbReference type="PANTHER" id="PTHR37984:SF5">
    <property type="entry name" value="PROTEIN NYNRIN-LIKE"/>
    <property type="match status" value="1"/>
</dbReference>
<evidence type="ECO:0000256" key="14">
    <source>
        <dbReference type="ARBA" id="ARBA00023172"/>
    </source>
</evidence>
<evidence type="ECO:0000256" key="16">
    <source>
        <dbReference type="SAM" id="Coils"/>
    </source>
</evidence>
<keyword evidence="1" id="KW-0645">Protease</keyword>
<dbReference type="PROSITE" id="PS50878">
    <property type="entry name" value="RT_POL"/>
    <property type="match status" value="1"/>
</dbReference>
<dbReference type="InterPro" id="IPR041577">
    <property type="entry name" value="RT_RNaseH_2"/>
</dbReference>
<dbReference type="InterPro" id="IPR036397">
    <property type="entry name" value="RNaseH_sf"/>
</dbReference>
<dbReference type="InterPro" id="IPR043502">
    <property type="entry name" value="DNA/RNA_pol_sf"/>
</dbReference>
<dbReference type="Pfam" id="PF17919">
    <property type="entry name" value="RT_RNaseH_2"/>
    <property type="match status" value="1"/>
</dbReference>
<dbReference type="Gene3D" id="3.10.20.370">
    <property type="match status" value="1"/>
</dbReference>
<dbReference type="InterPro" id="IPR043128">
    <property type="entry name" value="Rev_trsase/Diguanyl_cyclase"/>
</dbReference>
<keyword evidence="10" id="KW-0229">DNA integration</keyword>
<dbReference type="GO" id="GO:0003887">
    <property type="term" value="F:DNA-directed DNA polymerase activity"/>
    <property type="evidence" value="ECO:0007669"/>
    <property type="project" value="UniProtKB-KW"/>
</dbReference>
<keyword evidence="5" id="KW-0479">Metal-binding</keyword>
<dbReference type="GO" id="GO:0046872">
    <property type="term" value="F:metal ion binding"/>
    <property type="evidence" value="ECO:0007669"/>
    <property type="project" value="UniProtKB-KW"/>
</dbReference>
<keyword evidence="2" id="KW-0808">Transferase</keyword>
<dbReference type="Pfam" id="PF08284">
    <property type="entry name" value="RVP_2"/>
    <property type="match status" value="1"/>
</dbReference>
<evidence type="ECO:0000256" key="3">
    <source>
        <dbReference type="ARBA" id="ARBA00022695"/>
    </source>
</evidence>
<dbReference type="GO" id="GO:0004519">
    <property type="term" value="F:endonuclease activity"/>
    <property type="evidence" value="ECO:0007669"/>
    <property type="project" value="UniProtKB-KW"/>
</dbReference>
<feature type="domain" description="Integrase catalytic" evidence="19">
    <location>
        <begin position="1092"/>
        <end position="1253"/>
    </location>
</feature>
<evidence type="ECO:0000256" key="10">
    <source>
        <dbReference type="ARBA" id="ARBA00022908"/>
    </source>
</evidence>
<dbReference type="InterPro" id="IPR000477">
    <property type="entry name" value="RT_dom"/>
</dbReference>
<evidence type="ECO:0000256" key="5">
    <source>
        <dbReference type="ARBA" id="ARBA00022723"/>
    </source>
</evidence>
<name>A0AAD8WSE2_LOLMU</name>
<dbReference type="FunFam" id="3.30.70.270:FF:000020">
    <property type="entry name" value="Transposon Tf2-6 polyprotein-like Protein"/>
    <property type="match status" value="1"/>
</dbReference>
<evidence type="ECO:0000313" key="21">
    <source>
        <dbReference type="Proteomes" id="UP001231189"/>
    </source>
</evidence>
<evidence type="ECO:0000256" key="6">
    <source>
        <dbReference type="ARBA" id="ARBA00022750"/>
    </source>
</evidence>
<dbReference type="InterPro" id="IPR056924">
    <property type="entry name" value="SH3_Tf2-1"/>
</dbReference>
<keyword evidence="9" id="KW-0460">Magnesium</keyword>
<evidence type="ECO:0000256" key="7">
    <source>
        <dbReference type="ARBA" id="ARBA00022759"/>
    </source>
</evidence>
<keyword evidence="16" id="KW-0175">Coiled coil</keyword>
<dbReference type="Gene3D" id="3.30.70.270">
    <property type="match status" value="2"/>
</dbReference>
<dbReference type="GO" id="GO:0006310">
    <property type="term" value="P:DNA recombination"/>
    <property type="evidence" value="ECO:0007669"/>
    <property type="project" value="UniProtKB-KW"/>
</dbReference>
<dbReference type="InterPro" id="IPR005162">
    <property type="entry name" value="Retrotrans_gag_dom"/>
</dbReference>
<dbReference type="PANTHER" id="PTHR37984">
    <property type="entry name" value="PROTEIN CBG26694"/>
    <property type="match status" value="1"/>
</dbReference>
<evidence type="ECO:0000256" key="15">
    <source>
        <dbReference type="ARBA" id="ARBA00023268"/>
    </source>
</evidence>
<evidence type="ECO:0000256" key="17">
    <source>
        <dbReference type="SAM" id="MobiDB-lite"/>
    </source>
</evidence>
<dbReference type="InterPro" id="IPR041588">
    <property type="entry name" value="Integrase_H2C2"/>
</dbReference>
<protein>
    <recommendedName>
        <fullName evidence="22">Reverse transcriptase</fullName>
    </recommendedName>
</protein>
<dbReference type="InterPro" id="IPR012337">
    <property type="entry name" value="RNaseH-like_sf"/>
</dbReference>
<dbReference type="Pfam" id="PF17921">
    <property type="entry name" value="Integrase_H2C2"/>
    <property type="match status" value="1"/>
</dbReference>
<evidence type="ECO:0000256" key="2">
    <source>
        <dbReference type="ARBA" id="ARBA00022679"/>
    </source>
</evidence>
<feature type="region of interest" description="Disordered" evidence="17">
    <location>
        <begin position="238"/>
        <end position="274"/>
    </location>
</feature>
<dbReference type="GO" id="GO:0004190">
    <property type="term" value="F:aspartic-type endopeptidase activity"/>
    <property type="evidence" value="ECO:0007669"/>
    <property type="project" value="UniProtKB-KW"/>
</dbReference>
<dbReference type="Pfam" id="PF24626">
    <property type="entry name" value="SH3_Tf2-1"/>
    <property type="match status" value="1"/>
</dbReference>
<keyword evidence="3" id="KW-0548">Nucleotidyltransferase</keyword>
<dbReference type="Pfam" id="PF00078">
    <property type="entry name" value="RVT_1"/>
    <property type="match status" value="1"/>
</dbReference>
<keyword evidence="12" id="KW-0239">DNA-directed DNA polymerase</keyword>
<dbReference type="Pfam" id="PF03732">
    <property type="entry name" value="Retrotrans_gag"/>
    <property type="match status" value="1"/>
</dbReference>
<feature type="compositionally biased region" description="Basic and acidic residues" evidence="17">
    <location>
        <begin position="254"/>
        <end position="271"/>
    </location>
</feature>
<evidence type="ECO:0008006" key="22">
    <source>
        <dbReference type="Google" id="ProtNLM"/>
    </source>
</evidence>
<dbReference type="GO" id="GO:0015074">
    <property type="term" value="P:DNA integration"/>
    <property type="evidence" value="ECO:0007669"/>
    <property type="project" value="UniProtKB-KW"/>
</dbReference>
<dbReference type="GO" id="GO:0003677">
    <property type="term" value="F:DNA binding"/>
    <property type="evidence" value="ECO:0007669"/>
    <property type="project" value="UniProtKB-KW"/>
</dbReference>
<dbReference type="SUPFAM" id="SSF56672">
    <property type="entry name" value="DNA/RNA polymerases"/>
    <property type="match status" value="1"/>
</dbReference>
<keyword evidence="4" id="KW-0540">Nuclease</keyword>
<dbReference type="PROSITE" id="PS50994">
    <property type="entry name" value="INTEGRASE"/>
    <property type="match status" value="1"/>
</dbReference>
<keyword evidence="8" id="KW-0378">Hydrolase</keyword>
<proteinExistence type="predicted"/>
<evidence type="ECO:0000256" key="8">
    <source>
        <dbReference type="ARBA" id="ARBA00022801"/>
    </source>
</evidence>
<dbReference type="GO" id="GO:0006508">
    <property type="term" value="P:proteolysis"/>
    <property type="evidence" value="ECO:0007669"/>
    <property type="project" value="UniProtKB-KW"/>
</dbReference>
<keyword evidence="21" id="KW-1185">Reference proteome</keyword>
<feature type="coiled-coil region" evidence="16">
    <location>
        <begin position="1"/>
        <end position="28"/>
    </location>
</feature>
<keyword evidence="14" id="KW-0233">DNA recombination</keyword>
<evidence type="ECO:0000259" key="18">
    <source>
        <dbReference type="PROSITE" id="PS50878"/>
    </source>
</evidence>
<dbReference type="EMBL" id="JAUUTY010000002">
    <property type="protein sequence ID" value="KAK1679247.1"/>
    <property type="molecule type" value="Genomic_DNA"/>
</dbReference>
<dbReference type="CDD" id="cd09274">
    <property type="entry name" value="RNase_HI_RT_Ty3"/>
    <property type="match status" value="1"/>
</dbReference>
<dbReference type="FunFam" id="3.30.420.10:FF:000032">
    <property type="entry name" value="Retrovirus-related Pol polyprotein from transposon 297-like Protein"/>
    <property type="match status" value="1"/>
</dbReference>
<comment type="caution">
    <text evidence="20">The sequence shown here is derived from an EMBL/GenBank/DDBJ whole genome shotgun (WGS) entry which is preliminary data.</text>
</comment>
<dbReference type="CDD" id="cd01647">
    <property type="entry name" value="RT_LTR"/>
    <property type="match status" value="1"/>
</dbReference>
<dbReference type="SUPFAM" id="SSF53098">
    <property type="entry name" value="Ribonuclease H-like"/>
    <property type="match status" value="1"/>
</dbReference>
<keyword evidence="11" id="KW-0695">RNA-directed DNA polymerase</keyword>
<dbReference type="GO" id="GO:0003964">
    <property type="term" value="F:RNA-directed DNA polymerase activity"/>
    <property type="evidence" value="ECO:0007669"/>
    <property type="project" value="UniProtKB-KW"/>
</dbReference>
<keyword evidence="7" id="KW-0255">Endonuclease</keyword>
<dbReference type="Gene3D" id="3.30.420.10">
    <property type="entry name" value="Ribonuclease H-like superfamily/Ribonuclease H"/>
    <property type="match status" value="1"/>
</dbReference>
<keyword evidence="15" id="KW-0511">Multifunctional enzyme</keyword>
<dbReference type="SUPFAM" id="SSF50630">
    <property type="entry name" value="Acid proteases"/>
    <property type="match status" value="1"/>
</dbReference>
<dbReference type="Proteomes" id="UP001231189">
    <property type="component" value="Unassembled WGS sequence"/>
</dbReference>
<evidence type="ECO:0000256" key="13">
    <source>
        <dbReference type="ARBA" id="ARBA00023125"/>
    </source>
</evidence>
<accession>A0AAD8WSE2</accession>
<evidence type="ECO:0000313" key="20">
    <source>
        <dbReference type="EMBL" id="KAK1679247.1"/>
    </source>
</evidence>
<keyword evidence="13" id="KW-0238">DNA-binding</keyword>
<evidence type="ECO:0000259" key="19">
    <source>
        <dbReference type="PROSITE" id="PS50994"/>
    </source>
</evidence>
<feature type="domain" description="Reverse transcriptase" evidence="18">
    <location>
        <begin position="571"/>
        <end position="750"/>
    </location>
</feature>
<evidence type="ECO:0000256" key="1">
    <source>
        <dbReference type="ARBA" id="ARBA00022670"/>
    </source>
</evidence>
<dbReference type="FunFam" id="3.10.10.10:FF:000007">
    <property type="entry name" value="Retrovirus-related Pol polyprotein from transposon 17.6-like Protein"/>
    <property type="match status" value="1"/>
</dbReference>
<dbReference type="Gene3D" id="1.10.340.70">
    <property type="match status" value="1"/>
</dbReference>
<dbReference type="InterPro" id="IPR001584">
    <property type="entry name" value="Integrase_cat-core"/>
</dbReference>
<dbReference type="InterPro" id="IPR021109">
    <property type="entry name" value="Peptidase_aspartic_dom_sf"/>
</dbReference>
<dbReference type="Gene3D" id="2.40.70.10">
    <property type="entry name" value="Acid Proteases"/>
    <property type="match status" value="1"/>
</dbReference>
<keyword evidence="6" id="KW-0064">Aspartyl protease</keyword>
<evidence type="ECO:0000256" key="9">
    <source>
        <dbReference type="ARBA" id="ARBA00022842"/>
    </source>
</evidence>
<evidence type="ECO:0000256" key="4">
    <source>
        <dbReference type="ARBA" id="ARBA00022722"/>
    </source>
</evidence>
<organism evidence="20 21">
    <name type="scientific">Lolium multiflorum</name>
    <name type="common">Italian ryegrass</name>
    <name type="synonym">Lolium perenne subsp. multiflorum</name>
    <dbReference type="NCBI Taxonomy" id="4521"/>
    <lineage>
        <taxon>Eukaryota</taxon>
        <taxon>Viridiplantae</taxon>
        <taxon>Streptophyta</taxon>
        <taxon>Embryophyta</taxon>
        <taxon>Tracheophyta</taxon>
        <taxon>Spermatophyta</taxon>
        <taxon>Magnoliopsida</taxon>
        <taxon>Liliopsida</taxon>
        <taxon>Poales</taxon>
        <taxon>Poaceae</taxon>
        <taxon>BOP clade</taxon>
        <taxon>Pooideae</taxon>
        <taxon>Poodae</taxon>
        <taxon>Poeae</taxon>
        <taxon>Poeae Chloroplast Group 2 (Poeae type)</taxon>
        <taxon>Loliodinae</taxon>
        <taxon>Loliinae</taxon>
        <taxon>Lolium</taxon>
    </lineage>
</organism>
<reference evidence="20" key="1">
    <citation type="submission" date="2023-07" db="EMBL/GenBank/DDBJ databases">
        <title>A chromosome-level genome assembly of Lolium multiflorum.</title>
        <authorList>
            <person name="Chen Y."/>
            <person name="Copetti D."/>
            <person name="Kolliker R."/>
            <person name="Studer B."/>
        </authorList>
    </citation>
    <scope>NUCLEOTIDE SEQUENCE</scope>
    <source>
        <strain evidence="20">02402/16</strain>
        <tissue evidence="20">Leaf</tissue>
    </source>
</reference>
<evidence type="ECO:0000256" key="12">
    <source>
        <dbReference type="ARBA" id="ARBA00022932"/>
    </source>
</evidence>